<accession>A0ABW5J2T4</accession>
<evidence type="ECO:0000259" key="1">
    <source>
        <dbReference type="PROSITE" id="PS50987"/>
    </source>
</evidence>
<organism evidence="2 3">
    <name type="scientific">Emticicia soli</name>
    <dbReference type="NCBI Taxonomy" id="2027878"/>
    <lineage>
        <taxon>Bacteria</taxon>
        <taxon>Pseudomonadati</taxon>
        <taxon>Bacteroidota</taxon>
        <taxon>Cytophagia</taxon>
        <taxon>Cytophagales</taxon>
        <taxon>Leadbetterellaceae</taxon>
        <taxon>Emticicia</taxon>
    </lineage>
</organism>
<dbReference type="InterPro" id="IPR038461">
    <property type="entry name" value="Schlafen_AlbA_2_dom_sf"/>
</dbReference>
<evidence type="ECO:0000313" key="3">
    <source>
        <dbReference type="Proteomes" id="UP001597510"/>
    </source>
</evidence>
<dbReference type="Pfam" id="PF04326">
    <property type="entry name" value="SLFN_AlbA_2"/>
    <property type="match status" value="1"/>
</dbReference>
<dbReference type="SUPFAM" id="SSF46785">
    <property type="entry name" value="Winged helix' DNA-binding domain"/>
    <property type="match status" value="1"/>
</dbReference>
<dbReference type="PANTHER" id="PTHR30595:SF6">
    <property type="entry name" value="SCHLAFEN ALBA-2 DOMAIN-CONTAINING PROTEIN"/>
    <property type="match status" value="1"/>
</dbReference>
<dbReference type="Gene3D" id="3.30.950.30">
    <property type="entry name" value="Schlafen, AAA domain"/>
    <property type="match status" value="1"/>
</dbReference>
<dbReference type="InterPro" id="IPR011991">
    <property type="entry name" value="ArsR-like_HTH"/>
</dbReference>
<keyword evidence="3" id="KW-1185">Reference proteome</keyword>
<proteinExistence type="predicted"/>
<dbReference type="InterPro" id="IPR036388">
    <property type="entry name" value="WH-like_DNA-bd_sf"/>
</dbReference>
<dbReference type="InterPro" id="IPR001845">
    <property type="entry name" value="HTH_ArsR_DNA-bd_dom"/>
</dbReference>
<sequence>MFSSDYINYLIERGNDEQTHLLSTIRKLPIDFFETLCAFLNTNGGEILVAYSFENKLIGLTENEFNILEKSIINGINDANKIHPKPRVVIKTVFYHQERILYLKIPNSQAVHTTNNGFNIYERRDTTNILVDNISDQLRIQEKKRFYYPDNKVIRYIEVEHFNTEVYNKAMKLILQTRPSHPWLNMDFEEVMRSSGLWRIDLETKESGYTVAAVLLFGKDEVIRAIFPSFRIDALREKDGFDGYYDRETFTTNLIDTYYCLMDFVHKHLPDFFVINNTTRVGIRDLMYREVFINFLTHQDYSSGLPAKFAITHTDGTFTVNSNRAGLNKNIDPSNYQPIPKNPIIGRFLRELGLAEELGFGLKKIAAFVNYFSDEKPQFHDGPTFLTSIPPISKKIILEEEVKRKEELNIEKPKSVYQQDLTSFRQFPIISNHLIKETQVDNSTDIFENLSEQKKERLTSIILFLGKAKYSTTNVLIKELGVSRETIAREIKILKEHRLIEFRGALKNGYYYLTDKGVEFAKILIANTD</sequence>
<gene>
    <name evidence="2" type="ORF">ACFSR2_05460</name>
</gene>
<dbReference type="InterPro" id="IPR007421">
    <property type="entry name" value="Schlafen_AlbA_2_dom"/>
</dbReference>
<reference evidence="3" key="1">
    <citation type="journal article" date="2019" name="Int. J. Syst. Evol. Microbiol.">
        <title>The Global Catalogue of Microorganisms (GCM) 10K type strain sequencing project: providing services to taxonomists for standard genome sequencing and annotation.</title>
        <authorList>
            <consortium name="The Broad Institute Genomics Platform"/>
            <consortium name="The Broad Institute Genome Sequencing Center for Infectious Disease"/>
            <person name="Wu L."/>
            <person name="Ma J."/>
        </authorList>
    </citation>
    <scope>NUCLEOTIDE SEQUENCE [LARGE SCALE GENOMIC DNA]</scope>
    <source>
        <strain evidence="3">KCTC 52344</strain>
    </source>
</reference>
<dbReference type="Gene3D" id="1.10.10.10">
    <property type="entry name" value="Winged helix-like DNA-binding domain superfamily/Winged helix DNA-binding domain"/>
    <property type="match status" value="1"/>
</dbReference>
<dbReference type="RefSeq" id="WP_340238916.1">
    <property type="nucleotide sequence ID" value="NZ_JBBEWC010000011.1"/>
</dbReference>
<dbReference type="Proteomes" id="UP001597510">
    <property type="component" value="Unassembled WGS sequence"/>
</dbReference>
<dbReference type="PROSITE" id="PS50987">
    <property type="entry name" value="HTH_ARSR_2"/>
    <property type="match status" value="1"/>
</dbReference>
<name>A0ABW5J2T4_9BACT</name>
<feature type="domain" description="HTH arsR-type" evidence="1">
    <location>
        <begin position="435"/>
        <end position="529"/>
    </location>
</feature>
<dbReference type="PANTHER" id="PTHR30595">
    <property type="entry name" value="GLPR-RELATED TRANSCRIPTIONAL REPRESSOR"/>
    <property type="match status" value="1"/>
</dbReference>
<protein>
    <submittedName>
        <fullName evidence="2">RNA-binding domain-containing protein</fullName>
    </submittedName>
</protein>
<dbReference type="EMBL" id="JBHULC010000005">
    <property type="protein sequence ID" value="MFD2520319.1"/>
    <property type="molecule type" value="Genomic_DNA"/>
</dbReference>
<evidence type="ECO:0000313" key="2">
    <source>
        <dbReference type="EMBL" id="MFD2520319.1"/>
    </source>
</evidence>
<dbReference type="InterPro" id="IPR036390">
    <property type="entry name" value="WH_DNA-bd_sf"/>
</dbReference>
<comment type="caution">
    <text evidence="2">The sequence shown here is derived from an EMBL/GenBank/DDBJ whole genome shotgun (WGS) entry which is preliminary data.</text>
</comment>
<dbReference type="Gene3D" id="3.30.565.60">
    <property type="match status" value="1"/>
</dbReference>
<dbReference type="InterPro" id="IPR038475">
    <property type="entry name" value="RecG_C_sf"/>
</dbReference>
<dbReference type="CDD" id="cd00090">
    <property type="entry name" value="HTH_ARSR"/>
    <property type="match status" value="1"/>
</dbReference>